<comment type="caution">
    <text evidence="10">The sequence shown here is derived from an EMBL/GenBank/DDBJ whole genome shotgun (WGS) entry which is preliminary data.</text>
</comment>
<sequence length="59" mass="6947">MTKITTYFREALYELRKVTWPTKKQTINYSIVVIALTITMAVFFALLDYIFTRLLGLII</sequence>
<dbReference type="HAMAP" id="MF_00422">
    <property type="entry name" value="SecE"/>
    <property type="match status" value="1"/>
</dbReference>
<dbReference type="GO" id="GO:0008320">
    <property type="term" value="F:protein transmembrane transporter activity"/>
    <property type="evidence" value="ECO:0007669"/>
    <property type="project" value="UniProtKB-UniRule"/>
</dbReference>
<evidence type="ECO:0000256" key="6">
    <source>
        <dbReference type="ARBA" id="ARBA00022989"/>
    </source>
</evidence>
<evidence type="ECO:0000256" key="9">
    <source>
        <dbReference type="HAMAP-Rule" id="MF_00422"/>
    </source>
</evidence>
<name>A0A2H0N2W6_9BACT</name>
<dbReference type="Proteomes" id="UP000229782">
    <property type="component" value="Unassembled WGS sequence"/>
</dbReference>
<dbReference type="Pfam" id="PF00584">
    <property type="entry name" value="SecE"/>
    <property type="match status" value="1"/>
</dbReference>
<evidence type="ECO:0000256" key="1">
    <source>
        <dbReference type="ARBA" id="ARBA00004370"/>
    </source>
</evidence>
<evidence type="ECO:0000313" key="10">
    <source>
        <dbReference type="EMBL" id="PIR03244.1"/>
    </source>
</evidence>
<dbReference type="GO" id="GO:0065002">
    <property type="term" value="P:intracellular protein transmembrane transport"/>
    <property type="evidence" value="ECO:0007669"/>
    <property type="project" value="UniProtKB-UniRule"/>
</dbReference>
<evidence type="ECO:0000256" key="8">
    <source>
        <dbReference type="ARBA" id="ARBA00023136"/>
    </source>
</evidence>
<comment type="similarity">
    <text evidence="9">Belongs to the SecE/SEC61-gamma family.</text>
</comment>
<accession>A0A2H0N2W6</accession>
<dbReference type="InterPro" id="IPR005807">
    <property type="entry name" value="SecE_bac"/>
</dbReference>
<dbReference type="PRINTS" id="PR01650">
    <property type="entry name" value="SECETRNLCASE"/>
</dbReference>
<keyword evidence="3 9" id="KW-1003">Cell membrane</keyword>
<dbReference type="PANTHER" id="PTHR33910">
    <property type="entry name" value="PROTEIN TRANSLOCASE SUBUNIT SECE"/>
    <property type="match status" value="1"/>
</dbReference>
<keyword evidence="5 9" id="KW-0653">Protein transport</keyword>
<evidence type="ECO:0000256" key="3">
    <source>
        <dbReference type="ARBA" id="ARBA00022475"/>
    </source>
</evidence>
<dbReference type="AlphaFoldDB" id="A0A2H0N2W6"/>
<keyword evidence="6 9" id="KW-1133">Transmembrane helix</keyword>
<keyword evidence="2 9" id="KW-0813">Transport</keyword>
<reference evidence="10 11" key="1">
    <citation type="submission" date="2017-09" db="EMBL/GenBank/DDBJ databases">
        <title>Depth-based differentiation of microbial function through sediment-hosted aquifers and enrichment of novel symbionts in the deep terrestrial subsurface.</title>
        <authorList>
            <person name="Probst A.J."/>
            <person name="Ladd B."/>
            <person name="Jarett J.K."/>
            <person name="Geller-Mcgrath D.E."/>
            <person name="Sieber C.M."/>
            <person name="Emerson J.B."/>
            <person name="Anantharaman K."/>
            <person name="Thomas B.C."/>
            <person name="Malmstrom R."/>
            <person name="Stieglmeier M."/>
            <person name="Klingl A."/>
            <person name="Woyke T."/>
            <person name="Ryan C.M."/>
            <person name="Banfield J.F."/>
        </authorList>
    </citation>
    <scope>NUCLEOTIDE SEQUENCE [LARGE SCALE GENOMIC DNA]</scope>
    <source>
        <strain evidence="10">CG11_big_fil_rev_8_21_14_0_20_43_7</strain>
    </source>
</reference>
<dbReference type="InterPro" id="IPR001901">
    <property type="entry name" value="Translocase_SecE/Sec61-g"/>
</dbReference>
<proteinExistence type="inferred from homology"/>
<protein>
    <recommendedName>
        <fullName evidence="9">Protein translocase subunit SecE</fullName>
    </recommendedName>
</protein>
<dbReference type="GO" id="GO:0043952">
    <property type="term" value="P:protein transport by the Sec complex"/>
    <property type="evidence" value="ECO:0007669"/>
    <property type="project" value="UniProtKB-UniRule"/>
</dbReference>
<evidence type="ECO:0000256" key="4">
    <source>
        <dbReference type="ARBA" id="ARBA00022692"/>
    </source>
</evidence>
<dbReference type="Gene3D" id="1.20.5.1030">
    <property type="entry name" value="Preprotein translocase secy subunit"/>
    <property type="match status" value="1"/>
</dbReference>
<comment type="function">
    <text evidence="9">Essential subunit of the Sec protein translocation channel SecYEG. Clamps together the 2 halves of SecY. May contact the channel plug during translocation.</text>
</comment>
<evidence type="ECO:0000256" key="5">
    <source>
        <dbReference type="ARBA" id="ARBA00022927"/>
    </source>
</evidence>
<dbReference type="GO" id="GO:0006605">
    <property type="term" value="P:protein targeting"/>
    <property type="evidence" value="ECO:0007669"/>
    <property type="project" value="UniProtKB-UniRule"/>
</dbReference>
<keyword evidence="8 9" id="KW-0472">Membrane</keyword>
<dbReference type="GO" id="GO:0005886">
    <property type="term" value="C:plasma membrane"/>
    <property type="evidence" value="ECO:0007669"/>
    <property type="project" value="UniProtKB-SubCell"/>
</dbReference>
<feature type="transmembrane region" description="Helical" evidence="9">
    <location>
        <begin position="27"/>
        <end position="51"/>
    </location>
</feature>
<dbReference type="EMBL" id="PCWM01000025">
    <property type="protein sequence ID" value="PIR03244.1"/>
    <property type="molecule type" value="Genomic_DNA"/>
</dbReference>
<keyword evidence="4 9" id="KW-0812">Transmembrane</keyword>
<dbReference type="GO" id="GO:0009306">
    <property type="term" value="P:protein secretion"/>
    <property type="evidence" value="ECO:0007669"/>
    <property type="project" value="UniProtKB-UniRule"/>
</dbReference>
<dbReference type="PROSITE" id="PS01067">
    <property type="entry name" value="SECE_SEC61G"/>
    <property type="match status" value="1"/>
</dbReference>
<keyword evidence="7 9" id="KW-0811">Translocation</keyword>
<evidence type="ECO:0000313" key="11">
    <source>
        <dbReference type="Proteomes" id="UP000229782"/>
    </source>
</evidence>
<dbReference type="InterPro" id="IPR038379">
    <property type="entry name" value="SecE_sf"/>
</dbReference>
<comment type="subcellular location">
    <subcellularLocation>
        <location evidence="9">Cell membrane</location>
        <topology evidence="9">Single-pass membrane protein</topology>
    </subcellularLocation>
    <subcellularLocation>
        <location evidence="1">Membrane</location>
    </subcellularLocation>
</comment>
<evidence type="ECO:0000256" key="7">
    <source>
        <dbReference type="ARBA" id="ARBA00023010"/>
    </source>
</evidence>
<dbReference type="PANTHER" id="PTHR33910:SF1">
    <property type="entry name" value="PROTEIN TRANSLOCASE SUBUNIT SECE"/>
    <property type="match status" value="1"/>
</dbReference>
<gene>
    <name evidence="9 10" type="primary">secE</name>
    <name evidence="10" type="ORF">COV60_01355</name>
</gene>
<organism evidence="10 11">
    <name type="scientific">Candidatus Magasanikbacteria bacterium CG11_big_fil_rev_8_21_14_0_20_43_7</name>
    <dbReference type="NCBI Taxonomy" id="1974654"/>
    <lineage>
        <taxon>Bacteria</taxon>
        <taxon>Candidatus Magasanikiibacteriota</taxon>
    </lineage>
</organism>
<comment type="subunit">
    <text evidence="9">Component of the Sec protein translocase complex. Heterotrimer consisting of SecY, SecE and SecG subunits. The heterotrimers can form oligomers, although 1 heterotrimer is thought to be able to translocate proteins. Interacts with the ribosome. Interacts with SecDF, and other proteins may be involved. Interacts with SecA.</text>
</comment>
<evidence type="ECO:0000256" key="2">
    <source>
        <dbReference type="ARBA" id="ARBA00022448"/>
    </source>
</evidence>
<dbReference type="NCBIfam" id="TIGR00964">
    <property type="entry name" value="secE_bact"/>
    <property type="match status" value="1"/>
</dbReference>